<protein>
    <recommendedName>
        <fullName evidence="3">Methyltransferase domain-containing protein</fullName>
    </recommendedName>
</protein>
<name>A0A0U5GG64_ASPCI</name>
<dbReference type="STRING" id="454130.A0A0U5GG64"/>
<dbReference type="OrthoDB" id="417697at2759"/>
<evidence type="ECO:0000313" key="2">
    <source>
        <dbReference type="Proteomes" id="UP000054771"/>
    </source>
</evidence>
<reference evidence="2" key="1">
    <citation type="journal article" date="2016" name="Genome Announc.">
        <title>Draft genome sequences of fungus Aspergillus calidoustus.</title>
        <authorList>
            <person name="Horn F."/>
            <person name="Linde J."/>
            <person name="Mattern D.J."/>
            <person name="Walther G."/>
            <person name="Guthke R."/>
            <person name="Scherlach K."/>
            <person name="Martin K."/>
            <person name="Brakhage A.A."/>
            <person name="Petzke L."/>
            <person name="Valiante V."/>
        </authorList>
    </citation>
    <scope>NUCLEOTIDE SEQUENCE [LARGE SCALE GENOMIC DNA]</scope>
    <source>
        <strain evidence="2">SF006504</strain>
    </source>
</reference>
<sequence length="286" mass="32037">MRSSRDGESEISPVDRVTTNTRSLNEQHKFLLDVVDGAIDRDVPLENISAVADVATGTGIWLWDAKQILDQKAGESSSRYYHGFDISAAQFPSTSHGITLSVQDVFQPFPAGFLDGFDLVHVRLMVTAFPEGKFQEAVENVLTIVKPGGYLQWVEIDFSAVEAQTEHDARVAPGANYWMRFVDRNQMSRCAPDALFDAFKNTGLLNVTKKPFLIRGRDELRERAQSWQMQFFSGIMPLVLIRLGEAVDMEEAARMAEPIRQDLENYFADGDVIDTRFGTVVGQKPL</sequence>
<dbReference type="Gene3D" id="3.40.50.150">
    <property type="entry name" value="Vaccinia Virus protein VP39"/>
    <property type="match status" value="1"/>
</dbReference>
<dbReference type="AlphaFoldDB" id="A0A0U5GG64"/>
<dbReference type="InterPro" id="IPR029063">
    <property type="entry name" value="SAM-dependent_MTases_sf"/>
</dbReference>
<accession>A0A0U5GG64</accession>
<evidence type="ECO:0008006" key="3">
    <source>
        <dbReference type="Google" id="ProtNLM"/>
    </source>
</evidence>
<evidence type="ECO:0000313" key="1">
    <source>
        <dbReference type="EMBL" id="CEL10955.1"/>
    </source>
</evidence>
<proteinExistence type="predicted"/>
<dbReference type="SUPFAM" id="SSF53335">
    <property type="entry name" value="S-adenosyl-L-methionine-dependent methyltransferases"/>
    <property type="match status" value="1"/>
</dbReference>
<dbReference type="EMBL" id="CDMC01000021">
    <property type="protein sequence ID" value="CEL10955.1"/>
    <property type="molecule type" value="Genomic_DNA"/>
</dbReference>
<dbReference type="Proteomes" id="UP000054771">
    <property type="component" value="Unassembled WGS sequence"/>
</dbReference>
<keyword evidence="2" id="KW-1185">Reference proteome</keyword>
<organism evidence="1 2">
    <name type="scientific">Aspergillus calidoustus</name>
    <dbReference type="NCBI Taxonomy" id="454130"/>
    <lineage>
        <taxon>Eukaryota</taxon>
        <taxon>Fungi</taxon>
        <taxon>Dikarya</taxon>
        <taxon>Ascomycota</taxon>
        <taxon>Pezizomycotina</taxon>
        <taxon>Eurotiomycetes</taxon>
        <taxon>Eurotiomycetidae</taxon>
        <taxon>Eurotiales</taxon>
        <taxon>Aspergillaceae</taxon>
        <taxon>Aspergillus</taxon>
        <taxon>Aspergillus subgen. Nidulantes</taxon>
    </lineage>
</organism>
<gene>
    <name evidence="1" type="ORF">ASPCAL14062</name>
</gene>